<name>A0A0C6P4C6_BORBO</name>
<dbReference type="HOGENOM" id="CLU_200290_0_0_4"/>
<sequence>MAYPRTMQRLPDQAVAGDPRPQPPEPPEPSDCCQSGCIPCVYDLYDEARERYQEALRAWRARHPEAAGGGDA</sequence>
<dbReference type="InterPro" id="IPR039251">
    <property type="entry name" value="OXLD1"/>
</dbReference>
<dbReference type="Pfam" id="PF09791">
    <property type="entry name" value="Oxidored-like"/>
    <property type="match status" value="1"/>
</dbReference>
<feature type="domain" description="Oxidoreductase-like" evidence="2">
    <location>
        <begin position="16"/>
        <end position="60"/>
    </location>
</feature>
<reference evidence="3 4" key="1">
    <citation type="journal article" date="2012" name="BMC Genomics">
        <title>Comparative genomics of the classical Bordetella subspecies: the evolution and exchange of virulence-associated diversity amongst closely related pathogens.</title>
        <authorList>
            <person name="Park J."/>
            <person name="Zhang Y."/>
            <person name="Buboltz A.M."/>
            <person name="Zhang X."/>
            <person name="Schuster S.C."/>
            <person name="Ahuja U."/>
            <person name="Liu M."/>
            <person name="Miller J.F."/>
            <person name="Sebaihia M."/>
            <person name="Bentley S.D."/>
            <person name="Parkhill J."/>
            <person name="Harvill E.T."/>
        </authorList>
    </citation>
    <scope>NUCLEOTIDE SEQUENCE [LARGE SCALE GENOMIC DNA]</scope>
    <source>
        <strain evidence="3 4">253</strain>
    </source>
</reference>
<proteinExistence type="predicted"/>
<evidence type="ECO:0000313" key="3">
    <source>
        <dbReference type="EMBL" id="CCJ53024.1"/>
    </source>
</evidence>
<organism evidence="3 4">
    <name type="scientific">Bordetella bronchiseptica 253</name>
    <dbReference type="NCBI Taxonomy" id="568707"/>
    <lineage>
        <taxon>Bacteria</taxon>
        <taxon>Pseudomonadati</taxon>
        <taxon>Pseudomonadota</taxon>
        <taxon>Betaproteobacteria</taxon>
        <taxon>Burkholderiales</taxon>
        <taxon>Alcaligenaceae</taxon>
        <taxon>Bordetella</taxon>
    </lineage>
</organism>
<dbReference type="OrthoDB" id="5797329at2"/>
<dbReference type="PANTHER" id="PTHR21193">
    <property type="entry name" value="OXIDOREDUCTASE-LIKE DOMAIN-CONTAINING PROTEIN 1"/>
    <property type="match status" value="1"/>
</dbReference>
<dbReference type="AlphaFoldDB" id="A0A0C6P4C6"/>
<dbReference type="InterPro" id="IPR019180">
    <property type="entry name" value="Oxidoreductase-like_N"/>
</dbReference>
<protein>
    <recommendedName>
        <fullName evidence="2">Oxidoreductase-like domain-containing protein</fullName>
    </recommendedName>
</protein>
<evidence type="ECO:0000259" key="2">
    <source>
        <dbReference type="Pfam" id="PF09791"/>
    </source>
</evidence>
<dbReference type="RefSeq" id="WP_003810433.1">
    <property type="nucleotide sequence ID" value="NC_019382.1"/>
</dbReference>
<dbReference type="Proteomes" id="UP000007564">
    <property type="component" value="Chromosome"/>
</dbReference>
<evidence type="ECO:0000256" key="1">
    <source>
        <dbReference type="SAM" id="MobiDB-lite"/>
    </source>
</evidence>
<gene>
    <name evidence="3" type="ORF">BN112_1106</name>
</gene>
<feature type="region of interest" description="Disordered" evidence="1">
    <location>
        <begin position="1"/>
        <end position="32"/>
    </location>
</feature>
<dbReference type="GeneID" id="93203571"/>
<evidence type="ECO:0000313" key="4">
    <source>
        <dbReference type="Proteomes" id="UP000007564"/>
    </source>
</evidence>
<dbReference type="PANTHER" id="PTHR21193:SF3">
    <property type="entry name" value="OXIDOREDUCTASE-LIKE DOMAIN-CONTAINING PROTEIN 1"/>
    <property type="match status" value="1"/>
</dbReference>
<dbReference type="EMBL" id="HE965806">
    <property type="protein sequence ID" value="CCJ53024.1"/>
    <property type="molecule type" value="Genomic_DNA"/>
</dbReference>
<feature type="compositionally biased region" description="Pro residues" evidence="1">
    <location>
        <begin position="20"/>
        <end position="29"/>
    </location>
</feature>
<dbReference type="KEGG" id="bbh:BN112_1106"/>
<accession>A0A0C6P4C6</accession>